<accession>A0AA88A979</accession>
<comment type="caution">
    <text evidence="2">The sequence shown here is derived from an EMBL/GenBank/DDBJ whole genome shotgun (WGS) entry which is preliminary data.</text>
</comment>
<dbReference type="EMBL" id="BTGU01000025">
    <property type="protein sequence ID" value="GMN47490.1"/>
    <property type="molecule type" value="Genomic_DNA"/>
</dbReference>
<keyword evidence="3" id="KW-1185">Reference proteome</keyword>
<dbReference type="AlphaFoldDB" id="A0AA88A979"/>
<name>A0AA88A979_FICCA</name>
<dbReference type="Proteomes" id="UP001187192">
    <property type="component" value="Unassembled WGS sequence"/>
</dbReference>
<gene>
    <name evidence="2" type="ORF">TIFTF001_016676</name>
</gene>
<evidence type="ECO:0000313" key="2">
    <source>
        <dbReference type="EMBL" id="GMN47490.1"/>
    </source>
</evidence>
<feature type="compositionally biased region" description="Basic and acidic residues" evidence="1">
    <location>
        <begin position="8"/>
        <end position="30"/>
    </location>
</feature>
<sequence>MVGGLPEVGREKRREERERGRERGEERERWVAGGRSAGVGTGGGRPEVSRRCPSPAAERSPATKNTWGEKDYMR</sequence>
<proteinExistence type="predicted"/>
<feature type="compositionally biased region" description="Gly residues" evidence="1">
    <location>
        <begin position="35"/>
        <end position="45"/>
    </location>
</feature>
<feature type="region of interest" description="Disordered" evidence="1">
    <location>
        <begin position="1"/>
        <end position="74"/>
    </location>
</feature>
<evidence type="ECO:0000313" key="3">
    <source>
        <dbReference type="Proteomes" id="UP001187192"/>
    </source>
</evidence>
<evidence type="ECO:0000256" key="1">
    <source>
        <dbReference type="SAM" id="MobiDB-lite"/>
    </source>
</evidence>
<protein>
    <submittedName>
        <fullName evidence="2">Uncharacterized protein</fullName>
    </submittedName>
</protein>
<organism evidence="2 3">
    <name type="scientific">Ficus carica</name>
    <name type="common">Common fig</name>
    <dbReference type="NCBI Taxonomy" id="3494"/>
    <lineage>
        <taxon>Eukaryota</taxon>
        <taxon>Viridiplantae</taxon>
        <taxon>Streptophyta</taxon>
        <taxon>Embryophyta</taxon>
        <taxon>Tracheophyta</taxon>
        <taxon>Spermatophyta</taxon>
        <taxon>Magnoliopsida</taxon>
        <taxon>eudicotyledons</taxon>
        <taxon>Gunneridae</taxon>
        <taxon>Pentapetalae</taxon>
        <taxon>rosids</taxon>
        <taxon>fabids</taxon>
        <taxon>Rosales</taxon>
        <taxon>Moraceae</taxon>
        <taxon>Ficeae</taxon>
        <taxon>Ficus</taxon>
    </lineage>
</organism>
<reference evidence="2" key="1">
    <citation type="submission" date="2023-07" db="EMBL/GenBank/DDBJ databases">
        <title>draft genome sequence of fig (Ficus carica).</title>
        <authorList>
            <person name="Takahashi T."/>
            <person name="Nishimura K."/>
        </authorList>
    </citation>
    <scope>NUCLEOTIDE SEQUENCE</scope>
</reference>